<keyword evidence="3" id="KW-1185">Reference proteome</keyword>
<evidence type="ECO:0000259" key="1">
    <source>
        <dbReference type="PROSITE" id="PS51787"/>
    </source>
</evidence>
<reference evidence="2" key="1">
    <citation type="submission" date="2021-02" db="EMBL/GenBank/DDBJ databases">
        <authorList>
            <person name="Dougan E. K."/>
            <person name="Rhodes N."/>
            <person name="Thang M."/>
            <person name="Chan C."/>
        </authorList>
    </citation>
    <scope>NUCLEOTIDE SEQUENCE</scope>
</reference>
<dbReference type="PANTHER" id="PTHR43718:SF2">
    <property type="entry name" value="LON PROTEASE HOMOLOG, MITOCHONDRIAL"/>
    <property type="match status" value="1"/>
</dbReference>
<organism evidence="2 3">
    <name type="scientific">Symbiodinium natans</name>
    <dbReference type="NCBI Taxonomy" id="878477"/>
    <lineage>
        <taxon>Eukaryota</taxon>
        <taxon>Sar</taxon>
        <taxon>Alveolata</taxon>
        <taxon>Dinophyceae</taxon>
        <taxon>Suessiales</taxon>
        <taxon>Symbiodiniaceae</taxon>
        <taxon>Symbiodinium</taxon>
    </lineage>
</organism>
<dbReference type="GO" id="GO:0003697">
    <property type="term" value="F:single-stranded DNA binding"/>
    <property type="evidence" value="ECO:0007669"/>
    <property type="project" value="TreeGrafter"/>
</dbReference>
<dbReference type="OrthoDB" id="420002at2759"/>
<dbReference type="Proteomes" id="UP000604046">
    <property type="component" value="Unassembled WGS sequence"/>
</dbReference>
<dbReference type="GO" id="GO:0004252">
    <property type="term" value="F:serine-type endopeptidase activity"/>
    <property type="evidence" value="ECO:0007669"/>
    <property type="project" value="InterPro"/>
</dbReference>
<sequence>MAFTKPCDGSTPKQIDTPESVVMEYYLDDTGFVEFTLKNTESQVFKAATASAFQSHTTKQAVLVTAELQPVSAARSKPICVKIAMQNKREVLVWQLVPCNKELWRLEILIGELVEMCGLSHNQFHVYRNVPLAAVSVEYLESPQVDEEGKEKVEAAARDLNVKLSELLSISPRYKEQYEAVMKFFDRHDPLKLADLVAGICTATRGELQEVIEEESLLLRLRKVLKLVEKDLELGKVQAKLKSEVDGAMSSVQKREMLMAQMKSIMKELGIERDEKEALVVQFTDALKEKTVPEEVKKVIDDELAKLSQLEPSSSEFNVCRAYLEWLTCLPWGKTTQENRDIGRAETILEEDHYGLEDVKERILEHIAVNFLQARGHICRSWYWKLKGQ</sequence>
<dbReference type="GO" id="GO:0051131">
    <property type="term" value="P:chaperone-mediated protein complex assembly"/>
    <property type="evidence" value="ECO:0007669"/>
    <property type="project" value="TreeGrafter"/>
</dbReference>
<evidence type="ECO:0000313" key="3">
    <source>
        <dbReference type="Proteomes" id="UP000604046"/>
    </source>
</evidence>
<dbReference type="Gene3D" id="1.20.58.1480">
    <property type="match status" value="1"/>
</dbReference>
<dbReference type="GO" id="GO:0006515">
    <property type="term" value="P:protein quality control for misfolded or incompletely synthesized proteins"/>
    <property type="evidence" value="ECO:0007669"/>
    <property type="project" value="TreeGrafter"/>
</dbReference>
<gene>
    <name evidence="2" type="ORF">SNAT2548_LOCUS12127</name>
</gene>
<dbReference type="GO" id="GO:0005524">
    <property type="term" value="F:ATP binding"/>
    <property type="evidence" value="ECO:0007669"/>
    <property type="project" value="InterPro"/>
</dbReference>
<dbReference type="EMBL" id="CAJNDS010001136">
    <property type="protein sequence ID" value="CAE7249215.1"/>
    <property type="molecule type" value="Genomic_DNA"/>
</dbReference>
<dbReference type="PANTHER" id="PTHR43718">
    <property type="entry name" value="LON PROTEASE"/>
    <property type="match status" value="1"/>
</dbReference>
<evidence type="ECO:0000313" key="2">
    <source>
        <dbReference type="EMBL" id="CAE7249215.1"/>
    </source>
</evidence>
<accession>A0A812LQA2</accession>
<comment type="caution">
    <text evidence="2">The sequence shown here is derived from an EMBL/GenBank/DDBJ whole genome shotgun (WGS) entry which is preliminary data.</text>
</comment>
<dbReference type="FunFam" id="1.20.5.5270:FF:000001">
    <property type="entry name" value="Lon protease homolog, mitochondrial"/>
    <property type="match status" value="1"/>
</dbReference>
<proteinExistence type="predicted"/>
<dbReference type="Pfam" id="PF02190">
    <property type="entry name" value="LON_substr_bdg"/>
    <property type="match status" value="1"/>
</dbReference>
<protein>
    <recommendedName>
        <fullName evidence="1">Lon N-terminal domain-containing protein</fullName>
    </recommendedName>
</protein>
<dbReference type="InterPro" id="IPR027065">
    <property type="entry name" value="Lon_Prtase"/>
</dbReference>
<dbReference type="AlphaFoldDB" id="A0A812LQA2"/>
<name>A0A812LQA2_9DINO</name>
<dbReference type="InterPro" id="IPR003111">
    <property type="entry name" value="Lon_prtase_N"/>
</dbReference>
<feature type="domain" description="Lon N-terminal" evidence="1">
    <location>
        <begin position="1"/>
        <end position="232"/>
    </location>
</feature>
<dbReference type="GO" id="GO:0007005">
    <property type="term" value="P:mitochondrion organization"/>
    <property type="evidence" value="ECO:0007669"/>
    <property type="project" value="TreeGrafter"/>
</dbReference>
<dbReference type="GO" id="GO:0005759">
    <property type="term" value="C:mitochondrial matrix"/>
    <property type="evidence" value="ECO:0007669"/>
    <property type="project" value="TreeGrafter"/>
</dbReference>
<dbReference type="Gene3D" id="1.20.5.5270">
    <property type="match status" value="1"/>
</dbReference>
<dbReference type="GO" id="GO:0004176">
    <property type="term" value="F:ATP-dependent peptidase activity"/>
    <property type="evidence" value="ECO:0007669"/>
    <property type="project" value="InterPro"/>
</dbReference>
<dbReference type="PROSITE" id="PS51787">
    <property type="entry name" value="LON_N"/>
    <property type="match status" value="1"/>
</dbReference>